<reference evidence="6" key="2">
    <citation type="submission" date="2015-01" db="EMBL/GenBank/DDBJ databases">
        <title>Evolutionary Origins and Diversification of the Mycorrhizal Mutualists.</title>
        <authorList>
            <consortium name="DOE Joint Genome Institute"/>
            <consortium name="Mycorrhizal Genomics Consortium"/>
            <person name="Kohler A."/>
            <person name="Kuo A."/>
            <person name="Nagy L.G."/>
            <person name="Floudas D."/>
            <person name="Copeland A."/>
            <person name="Barry K.W."/>
            <person name="Cichocki N."/>
            <person name="Veneault-Fourrey C."/>
            <person name="LaButti K."/>
            <person name="Lindquist E.A."/>
            <person name="Lipzen A."/>
            <person name="Lundell T."/>
            <person name="Morin E."/>
            <person name="Murat C."/>
            <person name="Riley R."/>
            <person name="Ohm R."/>
            <person name="Sun H."/>
            <person name="Tunlid A."/>
            <person name="Henrissat B."/>
            <person name="Grigoriev I.V."/>
            <person name="Hibbett D.S."/>
            <person name="Martin F."/>
        </authorList>
    </citation>
    <scope>NUCLEOTIDE SEQUENCE [LARGE SCALE GENOMIC DNA]</scope>
    <source>
        <strain evidence="6">Zn</strain>
    </source>
</reference>
<dbReference type="STRING" id="913774.A0A0C3D8M0"/>
<dbReference type="InterPro" id="IPR005746">
    <property type="entry name" value="Thioredoxin"/>
</dbReference>
<evidence type="ECO:0000259" key="4">
    <source>
        <dbReference type="PROSITE" id="PS51352"/>
    </source>
</evidence>
<dbReference type="OrthoDB" id="2121326at2759"/>
<dbReference type="PANTHER" id="PTHR46115">
    <property type="entry name" value="THIOREDOXIN-LIKE PROTEIN 1"/>
    <property type="match status" value="1"/>
</dbReference>
<comment type="similarity">
    <text evidence="1">Belongs to the thioredoxin family.</text>
</comment>
<evidence type="ECO:0000313" key="6">
    <source>
        <dbReference type="Proteomes" id="UP000054321"/>
    </source>
</evidence>
<evidence type="ECO:0000313" key="5">
    <source>
        <dbReference type="EMBL" id="KIN07644.1"/>
    </source>
</evidence>
<dbReference type="PRINTS" id="PR00421">
    <property type="entry name" value="THIOREDOXIN"/>
</dbReference>
<name>A0A0C3D8M0_OIDMZ</name>
<keyword evidence="6" id="KW-1185">Reference proteome</keyword>
<proteinExistence type="inferred from homology"/>
<dbReference type="FunFam" id="3.40.30.10:FF:000245">
    <property type="entry name" value="Thioredoxin"/>
    <property type="match status" value="1"/>
</dbReference>
<dbReference type="Gene3D" id="3.40.30.10">
    <property type="entry name" value="Glutaredoxin"/>
    <property type="match status" value="1"/>
</dbReference>
<dbReference type="InterPro" id="IPR017937">
    <property type="entry name" value="Thioredoxin_CS"/>
</dbReference>
<dbReference type="Proteomes" id="UP000054321">
    <property type="component" value="Unassembled WGS sequence"/>
</dbReference>
<organism evidence="5 6">
    <name type="scientific">Oidiodendron maius (strain Zn)</name>
    <dbReference type="NCBI Taxonomy" id="913774"/>
    <lineage>
        <taxon>Eukaryota</taxon>
        <taxon>Fungi</taxon>
        <taxon>Dikarya</taxon>
        <taxon>Ascomycota</taxon>
        <taxon>Pezizomycotina</taxon>
        <taxon>Leotiomycetes</taxon>
        <taxon>Leotiomycetes incertae sedis</taxon>
        <taxon>Myxotrichaceae</taxon>
        <taxon>Oidiodendron</taxon>
    </lineage>
</organism>
<sequence length="218" mass="23107">MSPTVNISSSAEFSKTLSSSTIVVADFYADWCGPCKAIAPTYESLSTKYSKPNRVTFTKVNVDQQQAVARQYGVTAMPTFMIFRSGSVIETIRGANPQQLTSAIDKAVKLAGPTTGSLYSTPGRTLGSGGGPTQGSSVYRRYNVQKIVDMLIAFFGLYFTTLFSLDAYQAAENSPFNVHKPRSEPSGLGARSAQARTTGGASQSGRKLGTIADISGGN</sequence>
<dbReference type="SUPFAM" id="SSF52833">
    <property type="entry name" value="Thioredoxin-like"/>
    <property type="match status" value="1"/>
</dbReference>
<dbReference type="NCBIfam" id="TIGR01068">
    <property type="entry name" value="thioredoxin"/>
    <property type="match status" value="1"/>
</dbReference>
<dbReference type="InParanoid" id="A0A0C3D8M0"/>
<reference evidence="5 6" key="1">
    <citation type="submission" date="2014-04" db="EMBL/GenBank/DDBJ databases">
        <authorList>
            <consortium name="DOE Joint Genome Institute"/>
            <person name="Kuo A."/>
            <person name="Martino E."/>
            <person name="Perotto S."/>
            <person name="Kohler A."/>
            <person name="Nagy L.G."/>
            <person name="Floudas D."/>
            <person name="Copeland A."/>
            <person name="Barry K.W."/>
            <person name="Cichocki N."/>
            <person name="Veneault-Fourrey C."/>
            <person name="LaButti K."/>
            <person name="Lindquist E.A."/>
            <person name="Lipzen A."/>
            <person name="Lundell T."/>
            <person name="Morin E."/>
            <person name="Murat C."/>
            <person name="Sun H."/>
            <person name="Tunlid A."/>
            <person name="Henrissat B."/>
            <person name="Grigoriev I.V."/>
            <person name="Hibbett D.S."/>
            <person name="Martin F."/>
            <person name="Nordberg H.P."/>
            <person name="Cantor M.N."/>
            <person name="Hua S.X."/>
        </authorList>
    </citation>
    <scope>NUCLEOTIDE SEQUENCE [LARGE SCALE GENOMIC DNA]</scope>
    <source>
        <strain evidence="5 6">Zn</strain>
    </source>
</reference>
<dbReference type="PROSITE" id="PS00194">
    <property type="entry name" value="THIOREDOXIN_1"/>
    <property type="match status" value="1"/>
</dbReference>
<accession>A0A0C3D8M0</accession>
<feature type="region of interest" description="Disordered" evidence="3">
    <location>
        <begin position="177"/>
        <end position="218"/>
    </location>
</feature>
<dbReference type="InterPro" id="IPR013766">
    <property type="entry name" value="Thioredoxin_domain"/>
</dbReference>
<dbReference type="PROSITE" id="PS51352">
    <property type="entry name" value="THIOREDOXIN_2"/>
    <property type="match status" value="1"/>
</dbReference>
<dbReference type="HOGENOM" id="CLU_090389_1_0_1"/>
<evidence type="ECO:0000256" key="1">
    <source>
        <dbReference type="ARBA" id="ARBA00008987"/>
    </source>
</evidence>
<dbReference type="EMBL" id="KN832870">
    <property type="protein sequence ID" value="KIN07644.1"/>
    <property type="molecule type" value="Genomic_DNA"/>
</dbReference>
<dbReference type="GO" id="GO:0015035">
    <property type="term" value="F:protein-disulfide reductase activity"/>
    <property type="evidence" value="ECO:0007669"/>
    <property type="project" value="InterPro"/>
</dbReference>
<gene>
    <name evidence="5" type="ORF">OIDMADRAFT_16242</name>
</gene>
<evidence type="ECO:0000256" key="3">
    <source>
        <dbReference type="SAM" id="MobiDB-lite"/>
    </source>
</evidence>
<feature type="compositionally biased region" description="Polar residues" evidence="3">
    <location>
        <begin position="194"/>
        <end position="205"/>
    </location>
</feature>
<dbReference type="InterPro" id="IPR036249">
    <property type="entry name" value="Thioredoxin-like_sf"/>
</dbReference>
<dbReference type="AlphaFoldDB" id="A0A0C3D8M0"/>
<evidence type="ECO:0000256" key="2">
    <source>
        <dbReference type="ARBA" id="ARBA00023157"/>
    </source>
</evidence>
<keyword evidence="2" id="KW-1015">Disulfide bond</keyword>
<dbReference type="Pfam" id="PF00085">
    <property type="entry name" value="Thioredoxin"/>
    <property type="match status" value="1"/>
</dbReference>
<feature type="domain" description="Thioredoxin" evidence="4">
    <location>
        <begin position="1"/>
        <end position="109"/>
    </location>
</feature>
<protein>
    <recommendedName>
        <fullName evidence="4">Thioredoxin domain-containing protein</fullName>
    </recommendedName>
</protein>
<dbReference type="CDD" id="cd02947">
    <property type="entry name" value="TRX_family"/>
    <property type="match status" value="1"/>
</dbReference>